<feature type="transmembrane region" description="Helical" evidence="2">
    <location>
        <begin position="12"/>
        <end position="35"/>
    </location>
</feature>
<evidence type="ECO:0000256" key="2">
    <source>
        <dbReference type="SAM" id="Phobius"/>
    </source>
</evidence>
<feature type="transmembrane region" description="Helical" evidence="2">
    <location>
        <begin position="47"/>
        <end position="66"/>
    </location>
</feature>
<comment type="caution">
    <text evidence="3">The sequence shown here is derived from an EMBL/GenBank/DDBJ whole genome shotgun (WGS) entry which is preliminary data.</text>
</comment>
<feature type="transmembrane region" description="Helical" evidence="2">
    <location>
        <begin position="130"/>
        <end position="153"/>
    </location>
</feature>
<proteinExistence type="predicted"/>
<reference evidence="3 4" key="1">
    <citation type="submission" date="2018-10" db="EMBL/GenBank/DDBJ databases">
        <title>Genomic Encyclopedia of Archaeal and Bacterial Type Strains, Phase II (KMG-II): from individual species to whole genera.</title>
        <authorList>
            <person name="Goeker M."/>
        </authorList>
    </citation>
    <scope>NUCLEOTIDE SEQUENCE [LARGE SCALE GENOMIC DNA]</scope>
    <source>
        <strain evidence="3 4">DSM 45657</strain>
    </source>
</reference>
<gene>
    <name evidence="3" type="ORF">CLV68_3400</name>
</gene>
<evidence type="ECO:0000313" key="4">
    <source>
        <dbReference type="Proteomes" id="UP000282454"/>
    </source>
</evidence>
<keyword evidence="2" id="KW-1133">Transmembrane helix</keyword>
<evidence type="ECO:0000313" key="3">
    <source>
        <dbReference type="EMBL" id="RLK58919.1"/>
    </source>
</evidence>
<feature type="region of interest" description="Disordered" evidence="1">
    <location>
        <begin position="72"/>
        <end position="96"/>
    </location>
</feature>
<keyword evidence="2" id="KW-0812">Transmembrane</keyword>
<protein>
    <submittedName>
        <fullName evidence="3">Uncharacterized protein</fullName>
    </submittedName>
</protein>
<sequence length="450" mass="46451">MADRGVRALRIAAGALVFGVAAWALVQFGVPGWLSDERHPLRPVLEAASWVAGLLGLAVSVAALVVSTRVGGRSGGPASGEPVRGPVQVSGDSGNDQVSGNTMSGHVGGSVVQAHTITGAVTVTAPLPRWVLGAVGLVAVVVLGVAVMAVVVVTAPADEAELRAVVTVSPGKCAGGWVVPNPTGPIPLTDRPEGAIQADQGQVVLTLQGSVPAAVVLQSLRVEVVSRKPAASGVLLDTPCGADVTPRSFGVDLNKDNPSAVGLPGTEGGETIPAPRFPFQVNESEVEQFVITPSVATDEVEWRLHLTWTSGTRRGETTIDDNGRPFRTTGTTAVTTNYCADLTAIEWTPNYSCLRLQSPTAGGFVGAWEGPGTITFNDDGTALWKSATGEAHIRLLSVIGYLATADVTASTTPELAPGDRVRFANNTDNLRAVTQLGKVLTWCKRGATCQ</sequence>
<organism evidence="3 4">
    <name type="scientific">Actinokineospora cianjurensis</name>
    <dbReference type="NCBI Taxonomy" id="585224"/>
    <lineage>
        <taxon>Bacteria</taxon>
        <taxon>Bacillati</taxon>
        <taxon>Actinomycetota</taxon>
        <taxon>Actinomycetes</taxon>
        <taxon>Pseudonocardiales</taxon>
        <taxon>Pseudonocardiaceae</taxon>
        <taxon>Actinokineospora</taxon>
    </lineage>
</organism>
<name>A0A421B3G6_9PSEU</name>
<dbReference type="AlphaFoldDB" id="A0A421B3G6"/>
<dbReference type="EMBL" id="RCDD01000002">
    <property type="protein sequence ID" value="RLK58919.1"/>
    <property type="molecule type" value="Genomic_DNA"/>
</dbReference>
<feature type="region of interest" description="Disordered" evidence="1">
    <location>
        <begin position="249"/>
        <end position="268"/>
    </location>
</feature>
<dbReference type="Proteomes" id="UP000282454">
    <property type="component" value="Unassembled WGS sequence"/>
</dbReference>
<dbReference type="RefSeq" id="WP_170224412.1">
    <property type="nucleotide sequence ID" value="NZ_RCDD01000002.1"/>
</dbReference>
<keyword evidence="2" id="KW-0472">Membrane</keyword>
<keyword evidence="4" id="KW-1185">Reference proteome</keyword>
<evidence type="ECO:0000256" key="1">
    <source>
        <dbReference type="SAM" id="MobiDB-lite"/>
    </source>
</evidence>
<accession>A0A421B3G6</accession>